<feature type="transmembrane region" description="Helical" evidence="1">
    <location>
        <begin position="114"/>
        <end position="131"/>
    </location>
</feature>
<feature type="transmembrane region" description="Helical" evidence="1">
    <location>
        <begin position="55"/>
        <end position="77"/>
    </location>
</feature>
<keyword evidence="1" id="KW-1133">Transmembrane helix</keyword>
<accession>A0AAE3GZ33</accession>
<keyword evidence="3" id="KW-1185">Reference proteome</keyword>
<dbReference type="AlphaFoldDB" id="A0AAE3GZ33"/>
<keyword evidence="1" id="KW-0472">Membrane</keyword>
<proteinExistence type="predicted"/>
<evidence type="ECO:0000313" key="3">
    <source>
        <dbReference type="Proteomes" id="UP001204144"/>
    </source>
</evidence>
<name>A0AAE3GZ33_9BACT</name>
<keyword evidence="1" id="KW-0812">Transmembrane</keyword>
<sequence>MKIKSTIFLLLFSTVFAFGQFEYVDTLSVFRGENMYVKGMLDAEKNYKGYRKSELGTFGVSLLSPLIGLIPAVACTFNPPKEKNLNYPEPKLAKNIEYRMGYIDKASKIKRKKVWGSWLGALATSVAFAIVSSR</sequence>
<organism evidence="2 3">
    <name type="scientific">Lacihabitans soyangensis</name>
    <dbReference type="NCBI Taxonomy" id="869394"/>
    <lineage>
        <taxon>Bacteria</taxon>
        <taxon>Pseudomonadati</taxon>
        <taxon>Bacteroidota</taxon>
        <taxon>Cytophagia</taxon>
        <taxon>Cytophagales</taxon>
        <taxon>Leadbetterellaceae</taxon>
        <taxon>Lacihabitans</taxon>
    </lineage>
</organism>
<reference evidence="2 3" key="1">
    <citation type="submission" date="2018-11" db="EMBL/GenBank/DDBJ databases">
        <title>Novel bacteria species description.</title>
        <authorList>
            <person name="Han J.-H."/>
        </authorList>
    </citation>
    <scope>NUCLEOTIDE SEQUENCE [LARGE SCALE GENOMIC DNA]</scope>
    <source>
        <strain evidence="2 3">KCTC23259</strain>
    </source>
</reference>
<gene>
    <name evidence="2" type="ORF">EGI31_02940</name>
</gene>
<dbReference type="RefSeq" id="WP_255035641.1">
    <property type="nucleotide sequence ID" value="NZ_RJUF01000004.1"/>
</dbReference>
<dbReference type="Proteomes" id="UP001204144">
    <property type="component" value="Unassembled WGS sequence"/>
</dbReference>
<comment type="caution">
    <text evidence="2">The sequence shown here is derived from an EMBL/GenBank/DDBJ whole genome shotgun (WGS) entry which is preliminary data.</text>
</comment>
<protein>
    <submittedName>
        <fullName evidence="2">Uncharacterized protein</fullName>
    </submittedName>
</protein>
<dbReference type="EMBL" id="RJUF01000004">
    <property type="protein sequence ID" value="MCP9761897.1"/>
    <property type="molecule type" value="Genomic_DNA"/>
</dbReference>
<evidence type="ECO:0000313" key="2">
    <source>
        <dbReference type="EMBL" id="MCP9761897.1"/>
    </source>
</evidence>
<evidence type="ECO:0000256" key="1">
    <source>
        <dbReference type="SAM" id="Phobius"/>
    </source>
</evidence>